<dbReference type="RefSeq" id="WP_269037280.1">
    <property type="nucleotide sequence ID" value="NZ_CP114040.1"/>
</dbReference>
<sequence>MTIDGVLQAIRSGGGAGATDELRAELERGAASLSGTGESSARDAASNWRIRQWTTERAGIVAVGLAEAVAALAAEPEDAQVGLFHFEAPGRVFVVFAADERVLGCVGVNERRYAYEFRTDDRSRWFCDEIVKRMVGLFGCCIDEAVGRINRQWSGQDFVGDETDLRYHEEPEFWANDIVYGANSRWWKRPPGLRPKRWP</sequence>
<proteinExistence type="predicted"/>
<evidence type="ECO:0008006" key="3">
    <source>
        <dbReference type="Google" id="ProtNLM"/>
    </source>
</evidence>
<evidence type="ECO:0000313" key="1">
    <source>
        <dbReference type="EMBL" id="WAS94946.1"/>
    </source>
</evidence>
<dbReference type="EMBL" id="CP114040">
    <property type="protein sequence ID" value="WAS94946.1"/>
    <property type="molecule type" value="Genomic_DNA"/>
</dbReference>
<keyword evidence="2" id="KW-1185">Reference proteome</keyword>
<gene>
    <name evidence="1" type="ORF">O0S08_02190</name>
</gene>
<accession>A0ABY7H6P5</accession>
<protein>
    <recommendedName>
        <fullName evidence="3">N-acetyltransferase domain-containing protein</fullName>
    </recommendedName>
</protein>
<organism evidence="1 2">
    <name type="scientific">Nannocystis punicea</name>
    <dbReference type="NCBI Taxonomy" id="2995304"/>
    <lineage>
        <taxon>Bacteria</taxon>
        <taxon>Pseudomonadati</taxon>
        <taxon>Myxococcota</taxon>
        <taxon>Polyangia</taxon>
        <taxon>Nannocystales</taxon>
        <taxon>Nannocystaceae</taxon>
        <taxon>Nannocystis</taxon>
    </lineage>
</organism>
<evidence type="ECO:0000313" key="2">
    <source>
        <dbReference type="Proteomes" id="UP001164459"/>
    </source>
</evidence>
<reference evidence="1" key="1">
    <citation type="submission" date="2022-11" db="EMBL/GenBank/DDBJ databases">
        <title>Minimal conservation of predation-associated metabolite biosynthetic gene clusters underscores biosynthetic potential of Myxococcota including descriptions for ten novel species: Archangium lansinium sp. nov., Myxococcus landrumus sp. nov., Nannocystis bai.</title>
        <authorList>
            <person name="Ahearne A."/>
            <person name="Stevens C."/>
            <person name="Dowd S."/>
        </authorList>
    </citation>
    <scope>NUCLEOTIDE SEQUENCE</scope>
    <source>
        <strain evidence="1">Fl3</strain>
    </source>
</reference>
<dbReference type="Proteomes" id="UP001164459">
    <property type="component" value="Chromosome"/>
</dbReference>
<name>A0ABY7H6P5_9BACT</name>